<comment type="subcellular location">
    <subcellularLocation>
        <location evidence="1">Cell membrane</location>
        <topology evidence="1">Multi-pass membrane protein</topology>
    </subcellularLocation>
</comment>
<evidence type="ECO:0000313" key="7">
    <source>
        <dbReference type="EMBL" id="RLG69759.1"/>
    </source>
</evidence>
<feature type="transmembrane region" description="Helical" evidence="6">
    <location>
        <begin position="45"/>
        <end position="66"/>
    </location>
</feature>
<evidence type="ECO:0000256" key="4">
    <source>
        <dbReference type="ARBA" id="ARBA00022989"/>
    </source>
</evidence>
<evidence type="ECO:0000256" key="3">
    <source>
        <dbReference type="ARBA" id="ARBA00022692"/>
    </source>
</evidence>
<feature type="transmembrane region" description="Helical" evidence="6">
    <location>
        <begin position="7"/>
        <end position="25"/>
    </location>
</feature>
<keyword evidence="2" id="KW-1003">Cell membrane</keyword>
<comment type="caution">
    <text evidence="7">The sequence shown here is derived from an EMBL/GenBank/DDBJ whole genome shotgun (WGS) entry which is preliminary data.</text>
</comment>
<gene>
    <name evidence="7" type="ORF">DRO07_01715</name>
</gene>
<reference evidence="7 8" key="1">
    <citation type="submission" date="2018-06" db="EMBL/GenBank/DDBJ databases">
        <title>Extensive metabolic versatility and redundancy in microbially diverse, dynamic hydrothermal sediments.</title>
        <authorList>
            <person name="Dombrowski N."/>
            <person name="Teske A."/>
            <person name="Baker B.J."/>
        </authorList>
    </citation>
    <scope>NUCLEOTIDE SEQUENCE [LARGE SCALE GENOMIC DNA]</scope>
    <source>
        <strain evidence="7">B9_G13</strain>
    </source>
</reference>
<dbReference type="InterPro" id="IPR002758">
    <property type="entry name" value="Cation_antiport_E"/>
</dbReference>
<dbReference type="PANTHER" id="PTHR34584:SF1">
    <property type="entry name" value="NA(+)_H(+) ANTIPORTER SUBUNIT E1"/>
    <property type="match status" value="1"/>
</dbReference>
<organism evidence="7 8">
    <name type="scientific">Candidatus Iainarchaeum sp</name>
    <dbReference type="NCBI Taxonomy" id="3101447"/>
    <lineage>
        <taxon>Archaea</taxon>
        <taxon>Candidatus Iainarchaeota</taxon>
        <taxon>Candidatus Iainarchaeia</taxon>
        <taxon>Candidatus Iainarchaeales</taxon>
        <taxon>Candidatus Iainarchaeaceae</taxon>
        <taxon>Candidatus Iainarchaeum</taxon>
    </lineage>
</organism>
<evidence type="ECO:0000256" key="2">
    <source>
        <dbReference type="ARBA" id="ARBA00022475"/>
    </source>
</evidence>
<dbReference type="GO" id="GO:0008324">
    <property type="term" value="F:monoatomic cation transmembrane transporter activity"/>
    <property type="evidence" value="ECO:0007669"/>
    <property type="project" value="InterPro"/>
</dbReference>
<dbReference type="PIRSF" id="PIRSF019239">
    <property type="entry name" value="MrpE"/>
    <property type="match status" value="1"/>
</dbReference>
<evidence type="ECO:0000256" key="6">
    <source>
        <dbReference type="SAM" id="Phobius"/>
    </source>
</evidence>
<evidence type="ECO:0000313" key="8">
    <source>
        <dbReference type="Proteomes" id="UP000277633"/>
    </source>
</evidence>
<dbReference type="Pfam" id="PF01899">
    <property type="entry name" value="MNHE"/>
    <property type="match status" value="1"/>
</dbReference>
<proteinExistence type="predicted"/>
<dbReference type="EMBL" id="QMWO01000049">
    <property type="protein sequence ID" value="RLG69759.1"/>
    <property type="molecule type" value="Genomic_DNA"/>
</dbReference>
<evidence type="ECO:0000256" key="1">
    <source>
        <dbReference type="ARBA" id="ARBA00004651"/>
    </source>
</evidence>
<name>A0A497JGS0_9ARCH</name>
<evidence type="ECO:0000256" key="5">
    <source>
        <dbReference type="ARBA" id="ARBA00023136"/>
    </source>
</evidence>
<accession>A0A497JGS0</accession>
<keyword evidence="5 6" id="KW-0472">Membrane</keyword>
<dbReference type="Proteomes" id="UP000277633">
    <property type="component" value="Unassembled WGS sequence"/>
</dbReference>
<feature type="non-terminal residue" evidence="7">
    <location>
        <position position="1"/>
    </location>
</feature>
<keyword evidence="3 6" id="KW-0812">Transmembrane</keyword>
<keyword evidence="4 6" id="KW-1133">Transmembrane helix</keyword>
<dbReference type="AlphaFoldDB" id="A0A497JGS0"/>
<protein>
    <submittedName>
        <fullName evidence="7">Cation:proton antiporter</fullName>
    </submittedName>
</protein>
<sequence>LWSNAELILGIIFAAITATIVKILFNKLNIKLSSKALNPKRWLLFLAYIFGPFALSLIKANIDVAYRVLTGKIKPAIVEIDPKLKNDFGIAMLANSITLTPGTLTLEAKNGKLYIHWLNAKSEKPKIQQVCSSFADWIRRITE</sequence>
<dbReference type="PANTHER" id="PTHR34584">
    <property type="entry name" value="NA(+)/H(+) ANTIPORTER SUBUNIT E1"/>
    <property type="match status" value="1"/>
</dbReference>
<dbReference type="GO" id="GO:0005886">
    <property type="term" value="C:plasma membrane"/>
    <property type="evidence" value="ECO:0007669"/>
    <property type="project" value="UniProtKB-SubCell"/>
</dbReference>